<dbReference type="SMART" id="SM00487">
    <property type="entry name" value="DEXDc"/>
    <property type="match status" value="1"/>
</dbReference>
<dbReference type="Pfam" id="PF00176">
    <property type="entry name" value="SNF2-rel_dom"/>
    <property type="match status" value="1"/>
</dbReference>
<dbReference type="GO" id="GO:0016787">
    <property type="term" value="F:hydrolase activity"/>
    <property type="evidence" value="ECO:0007669"/>
    <property type="project" value="UniProtKB-KW"/>
</dbReference>
<reference evidence="6" key="1">
    <citation type="submission" date="2016-04" db="EMBL/GenBank/DDBJ databases">
        <title>Draft genome sequence of Paludibacter jiangxiensis strain NM7.</title>
        <authorList>
            <person name="Qiu Y."/>
            <person name="Matsuura N."/>
            <person name="Ohashi A."/>
            <person name="Tourlousse M.D."/>
            <person name="Sekiguchi Y."/>
        </authorList>
    </citation>
    <scope>NUCLEOTIDE SEQUENCE [LARGE SCALE GENOMIC DNA]</scope>
    <source>
        <strain evidence="6">NM7</strain>
    </source>
</reference>
<dbReference type="CDD" id="cd18793">
    <property type="entry name" value="SF2_C_SNF"/>
    <property type="match status" value="1"/>
</dbReference>
<reference evidence="6" key="2">
    <citation type="journal article" date="2017" name="Genome Announc.">
        <title>Draft genome sequence of Paludibacter jiangxiensis NM7(T), a propionate-producing fermentative bacterium.</title>
        <authorList>
            <person name="Qiu Y.-L."/>
            <person name="Tourlousse D.M."/>
            <person name="Matsuura N."/>
            <person name="Ohashi A."/>
            <person name="Sekiguchi Y."/>
        </authorList>
    </citation>
    <scope>NUCLEOTIDE SEQUENCE [LARGE SCALE GENOMIC DNA]</scope>
    <source>
        <strain evidence="6">NM7</strain>
    </source>
</reference>
<dbReference type="Gene3D" id="3.40.50.300">
    <property type="entry name" value="P-loop containing nucleotide triphosphate hydrolases"/>
    <property type="match status" value="1"/>
</dbReference>
<proteinExistence type="predicted"/>
<dbReference type="InterPro" id="IPR001650">
    <property type="entry name" value="Helicase_C-like"/>
</dbReference>
<dbReference type="RefSeq" id="WP_084252226.1">
    <property type="nucleotide sequence ID" value="NZ_BDCR01000001.1"/>
</dbReference>
<dbReference type="InterPro" id="IPR038718">
    <property type="entry name" value="SNF2-like_sf"/>
</dbReference>
<dbReference type="STRING" id="681398.PJIAN_1559"/>
<dbReference type="PANTHER" id="PTHR10799">
    <property type="entry name" value="SNF2/RAD54 HELICASE FAMILY"/>
    <property type="match status" value="1"/>
</dbReference>
<sequence length="961" mass="112642">MLQLIVCIRKHVLFGYILMPYMAEYNKTTAHFTLVEQFTSKRDYFKKSPKEIQQLVKASAELSDQNIAHQFFKNTGNLKSAWDDANELKQNFVREYVDKRIDLILNVMQEKKLPLFFKDEKYANVYTDDLIELLPQKSRAVFHFNRMEDETRYFLSVRYNGKSIRLFEKAAYVLHQSPCRIIIDNRLYSFPDIDAKKLLPFILKEYVSVPKAMEEKYFKTFVLHAIRDFDVEAEGFTIETYRGNPAPVLLLEKDLQGNYAFMLQFDYPDKSWKYFEERKVSVKFQNRDDEYFFCKTFRNELFETKAIERIKELGLEFCNDQFIRITGRNQDQYVAQLGAIEWLKNNRQKLEDASIGFRQHLDKVFSLDTPELREEFSAKRDWFDLNIWVYVGSQKIPFPSLKEYILAKQREVVLPNGEIAILPEEWLARFEGVFLMAEGKYDKMRLSVQHANLLRAEEEPEDKISAEKNSPLGWQEAPTGLNASLRHYQMIGYNWMLALLQQNRGFCLADDMGLGKTIQVIAVLLHQLRTIDNQKNSDIQPGLFDEPARKTYQPNLIVVPTSLIFNWQQEIRKFAPSLTVWVHHGPARDRSLERAAKRAVILTSYSLVRNDIDLFKNIHFQNIILDESQYVKNPASKTYQALMQLSADHKLLLTGTPIENSLADLWAQMNFANKGFLHSFSYFNSNFIDPIEKDKNPRREELLKKMIAPFILRRTKEEVAPELPKLSVQVVYCEMEEDQAKLYEEEKSKVRNEILETREQASRLKMSNYVQQALTRLRQIANHPALCGYDDYPSGKYDSIIEALENVRNRKHKVLIFSSFVMHLNLFRTYFEENNLDYCMLTGETTNRQEVVERFQNNRDISFFLISIKAGGVGLNLTAADYVFIVDPWWNPAVEMQAVSRAHRIGQQQNVFVYHFITRGTIEEKIRLLQEEKTGLAKTFVNSENNIQPADLDAYLELVME</sequence>
<dbReference type="InterPro" id="IPR027417">
    <property type="entry name" value="P-loop_NTPase"/>
</dbReference>
<dbReference type="GO" id="GO:0004386">
    <property type="term" value="F:helicase activity"/>
    <property type="evidence" value="ECO:0007669"/>
    <property type="project" value="UniProtKB-KW"/>
</dbReference>
<dbReference type="EMBL" id="BDCR01000001">
    <property type="protein sequence ID" value="GAT61970.1"/>
    <property type="molecule type" value="Genomic_DNA"/>
</dbReference>
<evidence type="ECO:0000259" key="3">
    <source>
        <dbReference type="PROSITE" id="PS51192"/>
    </source>
</evidence>
<feature type="coiled-coil region" evidence="2">
    <location>
        <begin position="733"/>
        <end position="760"/>
    </location>
</feature>
<evidence type="ECO:0000313" key="6">
    <source>
        <dbReference type="Proteomes" id="UP000076586"/>
    </source>
</evidence>
<keyword evidence="5" id="KW-0067">ATP-binding</keyword>
<dbReference type="PROSITE" id="PS51192">
    <property type="entry name" value="HELICASE_ATP_BIND_1"/>
    <property type="match status" value="1"/>
</dbReference>
<dbReference type="CDD" id="cd18012">
    <property type="entry name" value="DEXQc_arch_SWI2_SNF2"/>
    <property type="match status" value="1"/>
</dbReference>
<dbReference type="InterPro" id="IPR049730">
    <property type="entry name" value="SNF2/RAD54-like_C"/>
</dbReference>
<keyword evidence="1" id="KW-0378">Hydrolase</keyword>
<dbReference type="Pfam" id="PF00271">
    <property type="entry name" value="Helicase_C"/>
    <property type="match status" value="1"/>
</dbReference>
<dbReference type="Gene3D" id="3.40.50.10810">
    <property type="entry name" value="Tandem AAA-ATPase domain"/>
    <property type="match status" value="1"/>
</dbReference>
<comment type="caution">
    <text evidence="5">The sequence shown here is derived from an EMBL/GenBank/DDBJ whole genome shotgun (WGS) entry which is preliminary data.</text>
</comment>
<organism evidence="5 6">
    <name type="scientific">Paludibacter jiangxiensis</name>
    <dbReference type="NCBI Taxonomy" id="681398"/>
    <lineage>
        <taxon>Bacteria</taxon>
        <taxon>Pseudomonadati</taxon>
        <taxon>Bacteroidota</taxon>
        <taxon>Bacteroidia</taxon>
        <taxon>Bacteroidales</taxon>
        <taxon>Paludibacteraceae</taxon>
        <taxon>Paludibacter</taxon>
    </lineage>
</organism>
<dbReference type="SMART" id="SM00490">
    <property type="entry name" value="HELICc"/>
    <property type="match status" value="1"/>
</dbReference>
<evidence type="ECO:0000256" key="1">
    <source>
        <dbReference type="ARBA" id="ARBA00022801"/>
    </source>
</evidence>
<name>A0A170YQ27_9BACT</name>
<evidence type="ECO:0000313" key="5">
    <source>
        <dbReference type="EMBL" id="GAT61970.1"/>
    </source>
</evidence>
<keyword evidence="2" id="KW-0175">Coiled coil</keyword>
<gene>
    <name evidence="5" type="ORF">PJIAN_1559</name>
</gene>
<feature type="domain" description="Helicase C-terminal" evidence="4">
    <location>
        <begin position="799"/>
        <end position="953"/>
    </location>
</feature>
<dbReference type="OrthoDB" id="9760715at2"/>
<feature type="domain" description="Helicase ATP-binding" evidence="3">
    <location>
        <begin position="497"/>
        <end position="675"/>
    </location>
</feature>
<dbReference type="GO" id="GO:0005524">
    <property type="term" value="F:ATP binding"/>
    <property type="evidence" value="ECO:0007669"/>
    <property type="project" value="InterPro"/>
</dbReference>
<dbReference type="AlphaFoldDB" id="A0A170YQ27"/>
<keyword evidence="5" id="KW-0347">Helicase</keyword>
<dbReference type="Proteomes" id="UP000076586">
    <property type="component" value="Unassembled WGS sequence"/>
</dbReference>
<dbReference type="PROSITE" id="PS51194">
    <property type="entry name" value="HELICASE_CTER"/>
    <property type="match status" value="1"/>
</dbReference>
<dbReference type="InterPro" id="IPR014001">
    <property type="entry name" value="Helicase_ATP-bd"/>
</dbReference>
<keyword evidence="5" id="KW-0547">Nucleotide-binding</keyword>
<keyword evidence="6" id="KW-1185">Reference proteome</keyword>
<dbReference type="InterPro" id="IPR000330">
    <property type="entry name" value="SNF2_N"/>
</dbReference>
<accession>A0A170YQ27</accession>
<evidence type="ECO:0000256" key="2">
    <source>
        <dbReference type="SAM" id="Coils"/>
    </source>
</evidence>
<dbReference type="SUPFAM" id="SSF52540">
    <property type="entry name" value="P-loop containing nucleoside triphosphate hydrolases"/>
    <property type="match status" value="2"/>
</dbReference>
<protein>
    <submittedName>
        <fullName evidence="5">Helicase conserved C-terminal domain-containing protein</fullName>
    </submittedName>
</protein>
<evidence type="ECO:0000259" key="4">
    <source>
        <dbReference type="PROSITE" id="PS51194"/>
    </source>
</evidence>